<evidence type="ECO:0000256" key="6">
    <source>
        <dbReference type="SAM" id="Phobius"/>
    </source>
</evidence>
<dbReference type="AlphaFoldDB" id="A0A017HT80"/>
<evidence type="ECO:0000256" key="5">
    <source>
        <dbReference type="ARBA" id="ARBA00023136"/>
    </source>
</evidence>
<protein>
    <recommendedName>
        <fullName evidence="9">Multiple resistance and pH regulation protein F</fullName>
    </recommendedName>
</protein>
<evidence type="ECO:0000256" key="4">
    <source>
        <dbReference type="ARBA" id="ARBA00022989"/>
    </source>
</evidence>
<organism evidence="7 8">
    <name type="scientific">Rubellimicrobium mesophilum DSM 19309</name>
    <dbReference type="NCBI Taxonomy" id="442562"/>
    <lineage>
        <taxon>Bacteria</taxon>
        <taxon>Pseudomonadati</taxon>
        <taxon>Pseudomonadota</taxon>
        <taxon>Alphaproteobacteria</taxon>
        <taxon>Rhodobacterales</taxon>
        <taxon>Roseobacteraceae</taxon>
        <taxon>Rubellimicrobium</taxon>
    </lineage>
</organism>
<dbReference type="Proteomes" id="UP000019666">
    <property type="component" value="Unassembled WGS sequence"/>
</dbReference>
<dbReference type="GO" id="GO:0005886">
    <property type="term" value="C:plasma membrane"/>
    <property type="evidence" value="ECO:0007669"/>
    <property type="project" value="UniProtKB-SubCell"/>
</dbReference>
<reference evidence="7 8" key="1">
    <citation type="submission" date="2013-02" db="EMBL/GenBank/DDBJ databases">
        <authorList>
            <person name="Fiebig A."/>
            <person name="Goeker M."/>
            <person name="Klenk H.-P.P."/>
        </authorList>
    </citation>
    <scope>NUCLEOTIDE SEQUENCE [LARGE SCALE GENOMIC DNA]</scope>
    <source>
        <strain evidence="7 8">DSM 19309</strain>
    </source>
</reference>
<evidence type="ECO:0000256" key="3">
    <source>
        <dbReference type="ARBA" id="ARBA00022692"/>
    </source>
</evidence>
<keyword evidence="3 6" id="KW-0812">Transmembrane</keyword>
<comment type="caution">
    <text evidence="7">The sequence shown here is derived from an EMBL/GenBank/DDBJ whole genome shotgun (WGS) entry which is preliminary data.</text>
</comment>
<dbReference type="Pfam" id="PF04066">
    <property type="entry name" value="MrpF_PhaF"/>
    <property type="match status" value="1"/>
</dbReference>
<evidence type="ECO:0000256" key="2">
    <source>
        <dbReference type="ARBA" id="ARBA00022475"/>
    </source>
</evidence>
<dbReference type="RefSeq" id="WP_037281351.1">
    <property type="nucleotide sequence ID" value="NZ_KK088584.1"/>
</dbReference>
<dbReference type="STRING" id="442562.Rumeso_00670"/>
<proteinExistence type="predicted"/>
<accession>A0A017HT80</accession>
<feature type="transmembrane region" description="Helical" evidence="6">
    <location>
        <begin position="60"/>
        <end position="81"/>
    </location>
</feature>
<dbReference type="OrthoDB" id="9800226at2"/>
<keyword evidence="8" id="KW-1185">Reference proteome</keyword>
<name>A0A017HT80_9RHOB</name>
<dbReference type="InterPro" id="IPR007208">
    <property type="entry name" value="MrpF/PhaF-like"/>
</dbReference>
<evidence type="ECO:0008006" key="9">
    <source>
        <dbReference type="Google" id="ProtNLM"/>
    </source>
</evidence>
<evidence type="ECO:0000313" key="7">
    <source>
        <dbReference type="EMBL" id="EYD77712.1"/>
    </source>
</evidence>
<comment type="subcellular location">
    <subcellularLocation>
        <location evidence="1">Cell membrane</location>
        <topology evidence="1">Multi-pass membrane protein</topology>
    </subcellularLocation>
</comment>
<evidence type="ECO:0000313" key="8">
    <source>
        <dbReference type="Proteomes" id="UP000019666"/>
    </source>
</evidence>
<dbReference type="EMBL" id="AOSK01000023">
    <property type="protein sequence ID" value="EYD77712.1"/>
    <property type="molecule type" value="Genomic_DNA"/>
</dbReference>
<keyword evidence="5 6" id="KW-0472">Membrane</keyword>
<gene>
    <name evidence="7" type="ORF">Rumeso_00670</name>
</gene>
<sequence length="86" mass="9349">MAGMTVWLLAAIGLLPSLAVSAVMALRGSTADRLVAVQFCTTVAAFMLVLLTVAFDQPSFLDLGLLLVLVTYPGTLIYTWFLERWL</sequence>
<feature type="transmembrane region" description="Helical" evidence="6">
    <location>
        <begin position="35"/>
        <end position="53"/>
    </location>
</feature>
<keyword evidence="4 6" id="KW-1133">Transmembrane helix</keyword>
<dbReference type="HOGENOM" id="CLU_125825_7_0_5"/>
<evidence type="ECO:0000256" key="1">
    <source>
        <dbReference type="ARBA" id="ARBA00004651"/>
    </source>
</evidence>
<dbReference type="GO" id="GO:0015075">
    <property type="term" value="F:monoatomic ion transmembrane transporter activity"/>
    <property type="evidence" value="ECO:0007669"/>
    <property type="project" value="InterPro"/>
</dbReference>
<keyword evidence="2" id="KW-1003">Cell membrane</keyword>